<dbReference type="PROSITE" id="PS51257">
    <property type="entry name" value="PROKAR_LIPOPROTEIN"/>
    <property type="match status" value="1"/>
</dbReference>
<evidence type="ECO:0000313" key="3">
    <source>
        <dbReference type="Proteomes" id="UP000216605"/>
    </source>
</evidence>
<name>A0A255Z140_9FLAO</name>
<dbReference type="Pfam" id="PF14092">
    <property type="entry name" value="DUF4270"/>
    <property type="match status" value="1"/>
</dbReference>
<evidence type="ECO:0000256" key="1">
    <source>
        <dbReference type="SAM" id="SignalP"/>
    </source>
</evidence>
<dbReference type="OrthoDB" id="1466062at2"/>
<reference evidence="2 3" key="1">
    <citation type="submission" date="2017-07" db="EMBL/GenBank/DDBJ databases">
        <title>Flavobacterium cyanobacteriorum sp. nov., isolated from cyanobacterial aggregates in a eutrophic lake.</title>
        <authorList>
            <person name="Cai H."/>
        </authorList>
    </citation>
    <scope>NUCLEOTIDE SEQUENCE [LARGE SCALE GENOMIC DNA]</scope>
    <source>
        <strain evidence="2 3">TH021</strain>
    </source>
</reference>
<protein>
    <recommendedName>
        <fullName evidence="4">DUF4270 domain-containing protein</fullName>
    </recommendedName>
</protein>
<feature type="signal peptide" evidence="1">
    <location>
        <begin position="1"/>
        <end position="19"/>
    </location>
</feature>
<evidence type="ECO:0008006" key="4">
    <source>
        <dbReference type="Google" id="ProtNLM"/>
    </source>
</evidence>
<dbReference type="Proteomes" id="UP000216605">
    <property type="component" value="Unassembled WGS sequence"/>
</dbReference>
<feature type="chain" id="PRO_5012332625" description="DUF4270 domain-containing protein" evidence="1">
    <location>
        <begin position="20"/>
        <end position="543"/>
    </location>
</feature>
<keyword evidence="1" id="KW-0732">Signal</keyword>
<organism evidence="2 3">
    <name type="scientific">Flavobacterium cyanobacteriorum</name>
    <dbReference type="NCBI Taxonomy" id="2022802"/>
    <lineage>
        <taxon>Bacteria</taxon>
        <taxon>Pseudomonadati</taxon>
        <taxon>Bacteroidota</taxon>
        <taxon>Flavobacteriia</taxon>
        <taxon>Flavobacteriales</taxon>
        <taxon>Flavobacteriaceae</taxon>
        <taxon>Flavobacterium</taxon>
    </lineage>
</organism>
<dbReference type="AlphaFoldDB" id="A0A255Z140"/>
<proteinExistence type="predicted"/>
<keyword evidence="3" id="KW-1185">Reference proteome</keyword>
<dbReference type="RefSeq" id="WP_094415580.1">
    <property type="nucleotide sequence ID" value="NZ_NOXV01000286.1"/>
</dbReference>
<dbReference type="InterPro" id="IPR025366">
    <property type="entry name" value="DUF4270"/>
</dbReference>
<gene>
    <name evidence="2" type="ORF">CHU92_11170</name>
</gene>
<accession>A0A255Z140</accession>
<comment type="caution">
    <text evidence="2">The sequence shown here is derived from an EMBL/GenBank/DDBJ whole genome shotgun (WGS) entry which is preliminary data.</text>
</comment>
<evidence type="ECO:0000313" key="2">
    <source>
        <dbReference type="EMBL" id="OYQ35131.1"/>
    </source>
</evidence>
<sequence length="543" mass="60696">MTKILIKRIFIFFTFITLASCDSNFNELGSDIIDDDIHHNNIQQFISEVVAYDRPTGAVQANNMPMNMLGVYEPSSFNYGKTIASFVTQLELASENPKFSNPVVESVQLYVPYFSTRESTNSSTGVSTYSLDSIYGNLSSRIKLSVYENKFFLRTTNAGSGNLETYYSNDRDLVDALSTTSPRLNDSPLSGQNDLFAFSATEIERLADGEVAERLTPGMYLTLNKDFFQNKILNQPQGGNLLNNNVFKNYFRGLYFKVEQIGSQNVMAMMRFGDGRIVIRYTDDKLDFNGNVVTPIERVEKTLTINLKGNTINFFDNTYTPSFENAVTVSNPNAGDSELYLKGGAGSMAIIKINREDLLANLPQGVSSSPKVLINEANLTFYIKNTNPSQNLAEQPLRVYLYDLNNRRPVYDYYIDNSSNSSSPKLNKIIHGGIRGSNSTGRGYRIRLTNHINNLVNKDSTNIMLGLVVTENINLTGLATLRNPFTETALDNNGNIYSLPVKDVPLPSVFSPVGTILYGNNIPANDPDYNKRLKLEIYYTKPN</sequence>
<dbReference type="EMBL" id="NOXV01000286">
    <property type="protein sequence ID" value="OYQ35131.1"/>
    <property type="molecule type" value="Genomic_DNA"/>
</dbReference>